<organism evidence="1 2">
    <name type="scientific">Bradyrhizobium elkanii</name>
    <dbReference type="NCBI Taxonomy" id="29448"/>
    <lineage>
        <taxon>Bacteria</taxon>
        <taxon>Pseudomonadati</taxon>
        <taxon>Pseudomonadota</taxon>
        <taxon>Alphaproteobacteria</taxon>
        <taxon>Hyphomicrobiales</taxon>
        <taxon>Nitrobacteraceae</taxon>
        <taxon>Bradyrhizobium</taxon>
    </lineage>
</organism>
<gene>
    <name evidence="1" type="ORF">ABIF29_002562</name>
</gene>
<accession>A0ABV4EX76</accession>
<dbReference type="EMBL" id="JBGBZA010000002">
    <property type="protein sequence ID" value="MEY9315763.1"/>
    <property type="molecule type" value="Genomic_DNA"/>
</dbReference>
<name>A0ABV4EX76_BRAEL</name>
<proteinExistence type="predicted"/>
<evidence type="ECO:0000313" key="1">
    <source>
        <dbReference type="EMBL" id="MEY9315763.1"/>
    </source>
</evidence>
<dbReference type="Proteomes" id="UP001565471">
    <property type="component" value="Unassembled WGS sequence"/>
</dbReference>
<keyword evidence="2" id="KW-1185">Reference proteome</keyword>
<evidence type="ECO:0000313" key="2">
    <source>
        <dbReference type="Proteomes" id="UP001565471"/>
    </source>
</evidence>
<comment type="caution">
    <text evidence="1">The sequence shown here is derived from an EMBL/GenBank/DDBJ whole genome shotgun (WGS) entry which is preliminary data.</text>
</comment>
<sequence length="108" mass="12399">MFVAGERRIIRAWKRRRVVVERAAAQPIARSGWLIFNALCKFGKGLWLGLKEQWLPDPRNNSDCHVAVFERCCVCSVPCAIAGAPEAHRRSITISYCLIRRTTSWRSR</sequence>
<protein>
    <submittedName>
        <fullName evidence="1">Uncharacterized protein</fullName>
    </submittedName>
</protein>
<reference evidence="1 2" key="1">
    <citation type="submission" date="2024-07" db="EMBL/GenBank/DDBJ databases">
        <title>Genomic Encyclopedia of Type Strains, Phase V (KMG-V): Genome sequencing to study the core and pangenomes of soil and plant-associated prokaryotes.</title>
        <authorList>
            <person name="Whitman W."/>
        </authorList>
    </citation>
    <scope>NUCLEOTIDE SEQUENCE [LARGE SCALE GENOMIC DNA]</scope>
    <source>
        <strain evidence="1 2">USDA 415</strain>
    </source>
</reference>